<name>A0ABX3PHI8_9HYPH</name>
<evidence type="ECO:0000313" key="2">
    <source>
        <dbReference type="Proteomes" id="UP000192652"/>
    </source>
</evidence>
<organism evidence="1 2">
    <name type="scientific">Xaviernesmea rhizosphaerae</name>
    <dbReference type="NCBI Taxonomy" id="1672749"/>
    <lineage>
        <taxon>Bacteria</taxon>
        <taxon>Pseudomonadati</taxon>
        <taxon>Pseudomonadota</taxon>
        <taxon>Alphaproteobacteria</taxon>
        <taxon>Hyphomicrobiales</taxon>
        <taxon>Rhizobiaceae</taxon>
        <taxon>Rhizobium/Agrobacterium group</taxon>
        <taxon>Xaviernesmea</taxon>
    </lineage>
</organism>
<dbReference type="EMBL" id="MSPX01000002">
    <property type="protein sequence ID" value="OQP87621.1"/>
    <property type="molecule type" value="Genomic_DNA"/>
</dbReference>
<evidence type="ECO:0008006" key="3">
    <source>
        <dbReference type="Google" id="ProtNLM"/>
    </source>
</evidence>
<sequence length="65" mass="7095">MKLHDLIEQLDVKNANFARSSFRNANLAGASFAAVNLAGAQFIDVDLAGIDVEELLRCYQAQKQA</sequence>
<reference evidence="1 2" key="1">
    <citation type="journal article" date="2017" name="Antonie Van Leeuwenhoek">
        <title>Rhizobium rhizosphaerae sp. nov., a novel species isolated from rice rhizosphere.</title>
        <authorList>
            <person name="Zhao J.J."/>
            <person name="Zhang J."/>
            <person name="Zhang R.J."/>
            <person name="Zhang C.W."/>
            <person name="Yin H.Q."/>
            <person name="Zhang X.X."/>
        </authorList>
    </citation>
    <scope>NUCLEOTIDE SEQUENCE [LARGE SCALE GENOMIC DNA]</scope>
    <source>
        <strain evidence="1 2">RD15</strain>
    </source>
</reference>
<dbReference type="Proteomes" id="UP000192652">
    <property type="component" value="Unassembled WGS sequence"/>
</dbReference>
<evidence type="ECO:0000313" key="1">
    <source>
        <dbReference type="EMBL" id="OQP87621.1"/>
    </source>
</evidence>
<dbReference type="RefSeq" id="WP_081173812.1">
    <property type="nucleotide sequence ID" value="NZ_MSPX01000002.1"/>
</dbReference>
<gene>
    <name evidence="1" type="ORF">BTR14_03380</name>
</gene>
<dbReference type="Gene3D" id="2.160.20.80">
    <property type="entry name" value="E3 ubiquitin-protein ligase SopA"/>
    <property type="match status" value="1"/>
</dbReference>
<keyword evidence="2" id="KW-1185">Reference proteome</keyword>
<protein>
    <recommendedName>
        <fullName evidence="3">Pentapeptide repeat-containing protein</fullName>
    </recommendedName>
</protein>
<comment type="caution">
    <text evidence="1">The sequence shown here is derived from an EMBL/GenBank/DDBJ whole genome shotgun (WGS) entry which is preliminary data.</text>
</comment>
<dbReference type="Pfam" id="PF00805">
    <property type="entry name" value="Pentapeptide"/>
    <property type="match status" value="1"/>
</dbReference>
<dbReference type="SUPFAM" id="SSF141571">
    <property type="entry name" value="Pentapeptide repeat-like"/>
    <property type="match status" value="1"/>
</dbReference>
<dbReference type="InterPro" id="IPR001646">
    <property type="entry name" value="5peptide_repeat"/>
</dbReference>
<proteinExistence type="predicted"/>
<accession>A0ABX3PHI8</accession>